<reference evidence="5" key="1">
    <citation type="submission" date="2022-10" db="EMBL/GenBank/DDBJ databases">
        <title>Genome assembly of Pristionchus species.</title>
        <authorList>
            <person name="Yoshida K."/>
            <person name="Sommer R.J."/>
        </authorList>
    </citation>
    <scope>NUCLEOTIDE SEQUENCE [LARGE SCALE GENOMIC DNA]</scope>
    <source>
        <strain evidence="5">RS5460</strain>
    </source>
</reference>
<protein>
    <recommendedName>
        <fullName evidence="3">CUB domain-containing protein</fullName>
    </recommendedName>
</protein>
<evidence type="ECO:0000313" key="4">
    <source>
        <dbReference type="EMBL" id="GMR57340.1"/>
    </source>
</evidence>
<dbReference type="PROSITE" id="PS01180">
    <property type="entry name" value="CUB"/>
    <property type="match status" value="1"/>
</dbReference>
<gene>
    <name evidence="4" type="ORF">PMAYCL1PPCAC_27535</name>
</gene>
<sequence length="80" mass="9377">MRGHIRKSAFQEDIECIWTISNTMGNYIVLHVEMDLPKTSYCSLAFIEIRSNGSKTVERLCESRRENENLPRGHSYEIRD</sequence>
<dbReference type="SUPFAM" id="SSF49854">
    <property type="entry name" value="Spermadhesin, CUB domain"/>
    <property type="match status" value="1"/>
</dbReference>
<feature type="domain" description="CUB" evidence="3">
    <location>
        <begin position="1"/>
        <end position="80"/>
    </location>
</feature>
<evidence type="ECO:0000256" key="1">
    <source>
        <dbReference type="ARBA" id="ARBA00023157"/>
    </source>
</evidence>
<evidence type="ECO:0000313" key="5">
    <source>
        <dbReference type="Proteomes" id="UP001328107"/>
    </source>
</evidence>
<keyword evidence="1" id="KW-1015">Disulfide bond</keyword>
<dbReference type="InterPro" id="IPR035914">
    <property type="entry name" value="Sperma_CUB_dom_sf"/>
</dbReference>
<evidence type="ECO:0000256" key="2">
    <source>
        <dbReference type="PROSITE-ProRule" id="PRU00059"/>
    </source>
</evidence>
<dbReference type="Gene3D" id="2.60.120.290">
    <property type="entry name" value="Spermadhesin, CUB domain"/>
    <property type="match status" value="1"/>
</dbReference>
<dbReference type="InterPro" id="IPR000859">
    <property type="entry name" value="CUB_dom"/>
</dbReference>
<dbReference type="Proteomes" id="UP001328107">
    <property type="component" value="Unassembled WGS sequence"/>
</dbReference>
<dbReference type="AlphaFoldDB" id="A0AAN5D808"/>
<name>A0AAN5D808_9BILA</name>
<proteinExistence type="predicted"/>
<accession>A0AAN5D808</accession>
<comment type="caution">
    <text evidence="2">Lacks conserved residue(s) required for the propagation of feature annotation.</text>
</comment>
<dbReference type="EMBL" id="BTRK01000006">
    <property type="protein sequence ID" value="GMR57340.1"/>
    <property type="molecule type" value="Genomic_DNA"/>
</dbReference>
<comment type="caution">
    <text evidence="4">The sequence shown here is derived from an EMBL/GenBank/DDBJ whole genome shotgun (WGS) entry which is preliminary data.</text>
</comment>
<feature type="non-terminal residue" evidence="4">
    <location>
        <position position="80"/>
    </location>
</feature>
<dbReference type="Pfam" id="PF00431">
    <property type="entry name" value="CUB"/>
    <property type="match status" value="1"/>
</dbReference>
<organism evidence="4 5">
    <name type="scientific">Pristionchus mayeri</name>
    <dbReference type="NCBI Taxonomy" id="1317129"/>
    <lineage>
        <taxon>Eukaryota</taxon>
        <taxon>Metazoa</taxon>
        <taxon>Ecdysozoa</taxon>
        <taxon>Nematoda</taxon>
        <taxon>Chromadorea</taxon>
        <taxon>Rhabditida</taxon>
        <taxon>Rhabditina</taxon>
        <taxon>Diplogasteromorpha</taxon>
        <taxon>Diplogasteroidea</taxon>
        <taxon>Neodiplogasteridae</taxon>
        <taxon>Pristionchus</taxon>
    </lineage>
</organism>
<evidence type="ECO:0000259" key="3">
    <source>
        <dbReference type="PROSITE" id="PS01180"/>
    </source>
</evidence>
<keyword evidence="5" id="KW-1185">Reference proteome</keyword>